<gene>
    <name evidence="2" type="ordered locus">VIT_07s0095g00630</name>
</gene>
<keyword evidence="1" id="KW-0732">Signal</keyword>
<dbReference type="InParanoid" id="D7SRP6"/>
<sequence>MHMFFVFTFTSLLVENSSSLEFAVSRVNKVTDFSSSLNLRYKAMIFEVDFRVISDVMSL</sequence>
<reference evidence="3" key="1">
    <citation type="journal article" date="2007" name="Nature">
        <title>The grapevine genome sequence suggests ancestral hexaploidization in major angiosperm phyla.</title>
        <authorList>
            <consortium name="The French-Italian Public Consortium for Grapevine Genome Characterization."/>
            <person name="Jaillon O."/>
            <person name="Aury J.-M."/>
            <person name="Noel B."/>
            <person name="Policriti A."/>
            <person name="Clepet C."/>
            <person name="Casagrande A."/>
            <person name="Choisne N."/>
            <person name="Aubourg S."/>
            <person name="Vitulo N."/>
            <person name="Jubin C."/>
            <person name="Vezzi A."/>
            <person name="Legeai F."/>
            <person name="Hugueney P."/>
            <person name="Dasilva C."/>
            <person name="Horner D."/>
            <person name="Mica E."/>
            <person name="Jublot D."/>
            <person name="Poulain J."/>
            <person name="Bruyere C."/>
            <person name="Billault A."/>
            <person name="Segurens B."/>
            <person name="Gouyvenoux M."/>
            <person name="Ugarte E."/>
            <person name="Cattonaro F."/>
            <person name="Anthouard V."/>
            <person name="Vico V."/>
            <person name="Del Fabbro C."/>
            <person name="Alaux M."/>
            <person name="Di Gaspero G."/>
            <person name="Dumas V."/>
            <person name="Felice N."/>
            <person name="Paillard S."/>
            <person name="Juman I."/>
            <person name="Moroldo M."/>
            <person name="Scalabrin S."/>
            <person name="Canaguier A."/>
            <person name="Le Clainche I."/>
            <person name="Malacrida G."/>
            <person name="Durand E."/>
            <person name="Pesole G."/>
            <person name="Laucou V."/>
            <person name="Chatelet P."/>
            <person name="Merdinoglu D."/>
            <person name="Delledonne M."/>
            <person name="Pezzotti M."/>
            <person name="Lecharny A."/>
            <person name="Scarpelli C."/>
            <person name="Artiguenave F."/>
            <person name="Pe M.E."/>
            <person name="Valle G."/>
            <person name="Morgante M."/>
            <person name="Caboche M."/>
            <person name="Adam-Blondon A.-F."/>
            <person name="Weissenbach J."/>
            <person name="Quetier F."/>
            <person name="Wincker P."/>
        </authorList>
    </citation>
    <scope>NUCLEOTIDE SEQUENCE [LARGE SCALE GENOMIC DNA]</scope>
    <source>
        <strain evidence="3">cv. Pinot noir / PN40024</strain>
    </source>
</reference>
<feature type="chain" id="PRO_5003105823" evidence="1">
    <location>
        <begin position="20"/>
        <end position="59"/>
    </location>
</feature>
<organism evidence="2 3">
    <name type="scientific">Vitis vinifera</name>
    <name type="common">Grape</name>
    <dbReference type="NCBI Taxonomy" id="29760"/>
    <lineage>
        <taxon>Eukaryota</taxon>
        <taxon>Viridiplantae</taxon>
        <taxon>Streptophyta</taxon>
        <taxon>Embryophyta</taxon>
        <taxon>Tracheophyta</taxon>
        <taxon>Spermatophyta</taxon>
        <taxon>Magnoliopsida</taxon>
        <taxon>eudicotyledons</taxon>
        <taxon>Gunneridae</taxon>
        <taxon>Pentapetalae</taxon>
        <taxon>rosids</taxon>
        <taxon>Vitales</taxon>
        <taxon>Vitaceae</taxon>
        <taxon>Viteae</taxon>
        <taxon>Vitis</taxon>
    </lineage>
</organism>
<accession>D7SRP6</accession>
<keyword evidence="3" id="KW-1185">Reference proteome</keyword>
<dbReference type="Proteomes" id="UP000009183">
    <property type="component" value="Chromosome 7"/>
</dbReference>
<dbReference type="STRING" id="29760.D7SRP6"/>
<dbReference type="AlphaFoldDB" id="D7SRP6"/>
<dbReference type="PaxDb" id="29760-VIT_07s0095g00630.t01"/>
<name>D7SRP6_VITVI</name>
<feature type="signal peptide" evidence="1">
    <location>
        <begin position="1"/>
        <end position="19"/>
    </location>
</feature>
<proteinExistence type="predicted"/>
<dbReference type="HOGENOM" id="CLU_2965625_0_0_1"/>
<dbReference type="EMBL" id="FN594971">
    <property type="protein sequence ID" value="CBI18328.3"/>
    <property type="molecule type" value="Genomic_DNA"/>
</dbReference>
<evidence type="ECO:0000313" key="2">
    <source>
        <dbReference type="EMBL" id="CBI18328.3"/>
    </source>
</evidence>
<evidence type="ECO:0000313" key="3">
    <source>
        <dbReference type="Proteomes" id="UP000009183"/>
    </source>
</evidence>
<evidence type="ECO:0000256" key="1">
    <source>
        <dbReference type="SAM" id="SignalP"/>
    </source>
</evidence>
<protein>
    <submittedName>
        <fullName evidence="2">Uncharacterized protein</fullName>
    </submittedName>
</protein>